<gene>
    <name evidence="1" type="ORF">S01H1_38443</name>
</gene>
<protein>
    <submittedName>
        <fullName evidence="1">Uncharacterized protein</fullName>
    </submittedName>
</protein>
<reference evidence="1" key="1">
    <citation type="journal article" date="2014" name="Front. Microbiol.">
        <title>High frequency of phylogenetically diverse reductive dehalogenase-homologous genes in deep subseafloor sedimentary metagenomes.</title>
        <authorList>
            <person name="Kawai M."/>
            <person name="Futagami T."/>
            <person name="Toyoda A."/>
            <person name="Takaki Y."/>
            <person name="Nishi S."/>
            <person name="Hori S."/>
            <person name="Arai W."/>
            <person name="Tsubouchi T."/>
            <person name="Morono Y."/>
            <person name="Uchiyama I."/>
            <person name="Ito T."/>
            <person name="Fujiyama A."/>
            <person name="Inagaki F."/>
            <person name="Takami H."/>
        </authorList>
    </citation>
    <scope>NUCLEOTIDE SEQUENCE</scope>
    <source>
        <strain evidence="1">Expedition CK06-06</strain>
    </source>
</reference>
<dbReference type="AlphaFoldDB" id="X0UHB1"/>
<evidence type="ECO:0000313" key="1">
    <source>
        <dbReference type="EMBL" id="GAG05134.1"/>
    </source>
</evidence>
<sequence>MLDGAKDHLGIAGIPSQEKVLELQRVLLMPRVAHLADAVDSLVRIDTNDEATIVAADDVQMLFSIFPR</sequence>
<accession>X0UHB1</accession>
<proteinExistence type="predicted"/>
<organism evidence="1">
    <name type="scientific">marine sediment metagenome</name>
    <dbReference type="NCBI Taxonomy" id="412755"/>
    <lineage>
        <taxon>unclassified sequences</taxon>
        <taxon>metagenomes</taxon>
        <taxon>ecological metagenomes</taxon>
    </lineage>
</organism>
<comment type="caution">
    <text evidence="1">The sequence shown here is derived from an EMBL/GenBank/DDBJ whole genome shotgun (WGS) entry which is preliminary data.</text>
</comment>
<name>X0UHB1_9ZZZZ</name>
<dbReference type="EMBL" id="BARS01024203">
    <property type="protein sequence ID" value="GAG05134.1"/>
    <property type="molecule type" value="Genomic_DNA"/>
</dbReference>